<feature type="region of interest" description="Disordered" evidence="9">
    <location>
        <begin position="1"/>
        <end position="80"/>
    </location>
</feature>
<evidence type="ECO:0000256" key="3">
    <source>
        <dbReference type="ARBA" id="ARBA00022692"/>
    </source>
</evidence>
<dbReference type="Pfam" id="PF01066">
    <property type="entry name" value="CDP-OH_P_transf"/>
    <property type="match status" value="1"/>
</dbReference>
<evidence type="ECO:0000256" key="9">
    <source>
        <dbReference type="SAM" id="MobiDB-lite"/>
    </source>
</evidence>
<evidence type="ECO:0000313" key="11">
    <source>
        <dbReference type="EMBL" id="CRK14354.1"/>
    </source>
</evidence>
<proteinExistence type="inferred from homology"/>
<dbReference type="PANTHER" id="PTHR15362">
    <property type="entry name" value="PHOSPHATIDYLINOSITOL SYNTHASE"/>
    <property type="match status" value="1"/>
</dbReference>
<keyword evidence="12" id="KW-1185">Reference proteome</keyword>
<dbReference type="InterPro" id="IPR000462">
    <property type="entry name" value="CDP-OH_P_trans"/>
</dbReference>
<dbReference type="STRING" id="100787.A0A0G4KX50"/>
<gene>
    <name evidence="11" type="ORF">BN1708_002629</name>
</gene>
<evidence type="ECO:0000256" key="10">
    <source>
        <dbReference type="SAM" id="Phobius"/>
    </source>
</evidence>
<comment type="similarity">
    <text evidence="8">Belongs to the CDP-alcohol phosphatidyltransferase class-I family.</text>
</comment>
<evidence type="ECO:0000313" key="12">
    <source>
        <dbReference type="Proteomes" id="UP000044602"/>
    </source>
</evidence>
<keyword evidence="5" id="KW-0443">Lipid metabolism</keyword>
<dbReference type="GO" id="GO:0003881">
    <property type="term" value="F:CDP-diacylglycerol-inositol 3-phosphatidyltransferase activity"/>
    <property type="evidence" value="ECO:0007669"/>
    <property type="project" value="TreeGrafter"/>
</dbReference>
<dbReference type="FunFam" id="1.20.120.1760:FF:000011">
    <property type="entry name" value="Cdp-diacylglycerol-inositol 3-phosphatidyltransferase pis"/>
    <property type="match status" value="1"/>
</dbReference>
<dbReference type="GO" id="GO:0016020">
    <property type="term" value="C:membrane"/>
    <property type="evidence" value="ECO:0007669"/>
    <property type="project" value="UniProtKB-SubCell"/>
</dbReference>
<reference evidence="11 12" key="1">
    <citation type="submission" date="2015-05" db="EMBL/GenBank/DDBJ databases">
        <authorList>
            <person name="Wang D.B."/>
            <person name="Wang M."/>
        </authorList>
    </citation>
    <scope>NUCLEOTIDE SEQUENCE [LARGE SCALE GENOMIC DNA]</scope>
    <source>
        <strain evidence="11">VL1</strain>
    </source>
</reference>
<feature type="non-terminal residue" evidence="11">
    <location>
        <position position="1"/>
    </location>
</feature>
<keyword evidence="3 10" id="KW-0812">Transmembrane</keyword>
<evidence type="ECO:0008006" key="13">
    <source>
        <dbReference type="Google" id="ProtNLM"/>
    </source>
</evidence>
<feature type="transmembrane region" description="Helical" evidence="10">
    <location>
        <begin position="234"/>
        <end position="253"/>
    </location>
</feature>
<dbReference type="PANTHER" id="PTHR15362:SF4">
    <property type="entry name" value="CDP-DIACYLGLYCEROL--INOSITOL 3-PHOSPHATIDYLTRANSFERASE"/>
    <property type="match status" value="1"/>
</dbReference>
<evidence type="ECO:0000256" key="4">
    <source>
        <dbReference type="ARBA" id="ARBA00022989"/>
    </source>
</evidence>
<dbReference type="InterPro" id="IPR043130">
    <property type="entry name" value="CDP-OH_PTrfase_TM_dom"/>
</dbReference>
<keyword evidence="6 10" id="KW-0472">Membrane</keyword>
<evidence type="ECO:0000256" key="8">
    <source>
        <dbReference type="RuleBase" id="RU003750"/>
    </source>
</evidence>
<protein>
    <recommendedName>
        <fullName evidence="13">CDP-diacylglycerol--inositol 3-phosphatidyltransferase</fullName>
    </recommendedName>
</protein>
<evidence type="ECO:0000256" key="1">
    <source>
        <dbReference type="ARBA" id="ARBA00004141"/>
    </source>
</evidence>
<evidence type="ECO:0000256" key="6">
    <source>
        <dbReference type="ARBA" id="ARBA00023136"/>
    </source>
</evidence>
<sequence>SVDPQRYRASRDTHQIKKNSCLLPTTPTIKSDIMSSSTRSSKKSSSSSSKVSRKASPEQQPLINGNGNGNGNGNASAKSSSNGTAAAAASTAVAEEENIFVFYPNIIGYVRIVLAIASLYYMPLHPRTCSLLYSVSCLLDALDGYAARIFDQSTRFGAVLDMVTDRCTTSCLLMFLACAFPRWTIVFQLLITLDFASHYMHMYASLTMGGAGTSHKNVDKERNWMLNLYYTNKTVLFVFCALNELFFIALYLLSFSSPLLSPSLLKSVGETGAAQIQAGAQVNTSLLSAIFTNPYSAAALELARANKMDSFWPWVLTGVSFPVMAAKQFINVVQLVNASKWLAEGDLQVRREQGLPKKKKTA</sequence>
<dbReference type="Gene3D" id="1.20.120.1760">
    <property type="match status" value="1"/>
</dbReference>
<keyword evidence="2 8" id="KW-0808">Transferase</keyword>
<accession>A0A0G4KX50</accession>
<name>A0A0G4KX50_VERLO</name>
<feature type="compositionally biased region" description="Basic and acidic residues" evidence="9">
    <location>
        <begin position="1"/>
        <end position="15"/>
    </location>
</feature>
<feature type="compositionally biased region" description="Low complexity" evidence="9">
    <location>
        <begin position="30"/>
        <end position="50"/>
    </location>
</feature>
<organism evidence="11 12">
    <name type="scientific">Verticillium longisporum</name>
    <name type="common">Verticillium dahliae var. longisporum</name>
    <dbReference type="NCBI Taxonomy" id="100787"/>
    <lineage>
        <taxon>Eukaryota</taxon>
        <taxon>Fungi</taxon>
        <taxon>Dikarya</taxon>
        <taxon>Ascomycota</taxon>
        <taxon>Pezizomycotina</taxon>
        <taxon>Sordariomycetes</taxon>
        <taxon>Hypocreomycetidae</taxon>
        <taxon>Glomerellales</taxon>
        <taxon>Plectosphaerellaceae</taxon>
        <taxon>Verticillium</taxon>
    </lineage>
</organism>
<keyword evidence="7" id="KW-1208">Phospholipid metabolism</keyword>
<dbReference type="GO" id="GO:0005794">
    <property type="term" value="C:Golgi apparatus"/>
    <property type="evidence" value="ECO:0007669"/>
    <property type="project" value="TreeGrafter"/>
</dbReference>
<dbReference type="InterPro" id="IPR048254">
    <property type="entry name" value="CDP_ALCOHOL_P_TRANSF_CS"/>
</dbReference>
<evidence type="ECO:0000256" key="5">
    <source>
        <dbReference type="ARBA" id="ARBA00023098"/>
    </source>
</evidence>
<feature type="transmembrane region" description="Helical" evidence="10">
    <location>
        <begin position="171"/>
        <end position="191"/>
    </location>
</feature>
<dbReference type="EMBL" id="CVQH01005557">
    <property type="protein sequence ID" value="CRK14354.1"/>
    <property type="molecule type" value="Genomic_DNA"/>
</dbReference>
<evidence type="ECO:0000256" key="2">
    <source>
        <dbReference type="ARBA" id="ARBA00022679"/>
    </source>
</evidence>
<feature type="transmembrane region" description="Helical" evidence="10">
    <location>
        <begin position="106"/>
        <end position="124"/>
    </location>
</feature>
<dbReference type="GO" id="GO:0006661">
    <property type="term" value="P:phosphatidylinositol biosynthetic process"/>
    <property type="evidence" value="ECO:0007669"/>
    <property type="project" value="TreeGrafter"/>
</dbReference>
<dbReference type="Proteomes" id="UP000044602">
    <property type="component" value="Unassembled WGS sequence"/>
</dbReference>
<comment type="subcellular location">
    <subcellularLocation>
        <location evidence="1">Membrane</location>
        <topology evidence="1">Multi-pass membrane protein</topology>
    </subcellularLocation>
</comment>
<dbReference type="PROSITE" id="PS00379">
    <property type="entry name" value="CDP_ALCOHOL_P_TRANSF"/>
    <property type="match status" value="1"/>
</dbReference>
<evidence type="ECO:0000256" key="7">
    <source>
        <dbReference type="ARBA" id="ARBA00023264"/>
    </source>
</evidence>
<dbReference type="AlphaFoldDB" id="A0A0G4KX50"/>
<keyword evidence="4 10" id="KW-1133">Transmembrane helix</keyword>